<protein>
    <recommendedName>
        <fullName evidence="1">DUF7754 domain-containing protein</fullName>
    </recommendedName>
</protein>
<dbReference type="FunCoup" id="E3LG89">
    <property type="interactions" value="220"/>
</dbReference>
<evidence type="ECO:0000313" key="3">
    <source>
        <dbReference type="Proteomes" id="UP000008281"/>
    </source>
</evidence>
<dbReference type="Pfam" id="PF24937">
    <property type="entry name" value="DUF7754"/>
    <property type="match status" value="1"/>
</dbReference>
<evidence type="ECO:0000313" key="2">
    <source>
        <dbReference type="EMBL" id="EFO85785.1"/>
    </source>
</evidence>
<dbReference type="EMBL" id="DS268408">
    <property type="protein sequence ID" value="EFO85785.1"/>
    <property type="molecule type" value="Genomic_DNA"/>
</dbReference>
<dbReference type="eggNOG" id="ENOG502S6P5">
    <property type="taxonomic scope" value="Eukaryota"/>
</dbReference>
<proteinExistence type="predicted"/>
<name>E3LG89_CAERE</name>
<accession>E3LG89</accession>
<reference evidence="2" key="1">
    <citation type="submission" date="2007-07" db="EMBL/GenBank/DDBJ databases">
        <title>PCAP assembly of the Caenorhabditis remanei genome.</title>
        <authorList>
            <consortium name="The Caenorhabditis remanei Sequencing Consortium"/>
            <person name="Wilson R.K."/>
        </authorList>
    </citation>
    <scope>NUCLEOTIDE SEQUENCE [LARGE SCALE GENOMIC DNA]</scope>
    <source>
        <strain evidence="2">PB4641</strain>
    </source>
</reference>
<sequence>MSQSDLSVLSAHTATSFHEMDLEILKETQKNLELEMNDRMNVGKEIEVEEMMETPVVFVAVDDQNLKNGQDVDSFVFEKLEFRVKQVVEYGTRRVYLSVQSTTPAEWNLLVQLRIKTGSQSNILNVVDKDVFKFDAFSYPLNVEIQNNDVKFLKFEMRVLNLMYLDYPKFEDGDEVIEFDDGSTIRVHSNILALLSDFMAGAEKQYASRSGCSAIRVTSSEKEAFLELLYQAYPTRRPIYSSFRRLTAASVAYKCDILIYHLSKHLIEYNFRPVSFLWRNHESVNIQMTFIQRFQASIENRLEPAIRELAFRAALDGTWNRLIQSGFEPENFCGRQVYTKIVCPAILEARSARPDATTFQPPVQKLNFIELEVSEICLNSSHETWFFQEGDNTKSSILFRGTHFYINSGLLAAHGKEMLCIGQNGEYIARYTPEFHRECARENLIPGEVLVQLFTYMHPMGDVPHPTMIRACIVFAHDHGWNVVKENLEQEFEPPITPDEYMSQLVFGDKFDLKNLLRVNIQRAESSCRELAEALEKHGKLKMLKDRTREEILDRMCSGWGLNPMVNRLSTRFPTTFHHRTVNLERGKAVVVGEGRAIDTLNSMASEHAFGEPNELIVLE</sequence>
<dbReference type="Proteomes" id="UP000008281">
    <property type="component" value="Unassembled WGS sequence"/>
</dbReference>
<keyword evidence="3" id="KW-1185">Reference proteome</keyword>
<evidence type="ECO:0000259" key="1">
    <source>
        <dbReference type="Pfam" id="PF24937"/>
    </source>
</evidence>
<organism evidence="3">
    <name type="scientific">Caenorhabditis remanei</name>
    <name type="common">Caenorhabditis vulgaris</name>
    <dbReference type="NCBI Taxonomy" id="31234"/>
    <lineage>
        <taxon>Eukaryota</taxon>
        <taxon>Metazoa</taxon>
        <taxon>Ecdysozoa</taxon>
        <taxon>Nematoda</taxon>
        <taxon>Chromadorea</taxon>
        <taxon>Rhabditida</taxon>
        <taxon>Rhabditina</taxon>
        <taxon>Rhabditomorpha</taxon>
        <taxon>Rhabditoidea</taxon>
        <taxon>Rhabditidae</taxon>
        <taxon>Peloderinae</taxon>
        <taxon>Caenorhabditis</taxon>
    </lineage>
</organism>
<dbReference type="InParanoid" id="E3LG89"/>
<dbReference type="STRING" id="31234.E3LG89"/>
<dbReference type="OMA" id="YELSEWK"/>
<dbReference type="InterPro" id="IPR056656">
    <property type="entry name" value="DUF7754"/>
</dbReference>
<feature type="domain" description="DUF7754" evidence="1">
    <location>
        <begin position="287"/>
        <end position="349"/>
    </location>
</feature>
<dbReference type="AlphaFoldDB" id="E3LG89"/>
<dbReference type="OrthoDB" id="5787168at2759"/>
<gene>
    <name evidence="2" type="ORF">CRE_02323</name>
</gene>
<dbReference type="HOGENOM" id="CLU_465581_0_0_1"/>